<evidence type="ECO:0000256" key="6">
    <source>
        <dbReference type="ARBA" id="ARBA00022777"/>
    </source>
</evidence>
<organism evidence="15 16">
    <name type="scientific">Rothia amarae</name>
    <dbReference type="NCBI Taxonomy" id="169480"/>
    <lineage>
        <taxon>Bacteria</taxon>
        <taxon>Bacillati</taxon>
        <taxon>Actinomycetota</taxon>
        <taxon>Actinomycetes</taxon>
        <taxon>Micrococcales</taxon>
        <taxon>Micrococcaceae</taxon>
        <taxon>Rothia</taxon>
    </lineage>
</organism>
<dbReference type="InterPro" id="IPR008271">
    <property type="entry name" value="Ser/Thr_kinase_AS"/>
</dbReference>
<feature type="compositionally biased region" description="Low complexity" evidence="11">
    <location>
        <begin position="621"/>
        <end position="641"/>
    </location>
</feature>
<dbReference type="GO" id="GO:0045717">
    <property type="term" value="P:negative regulation of fatty acid biosynthetic process"/>
    <property type="evidence" value="ECO:0007669"/>
    <property type="project" value="UniProtKB-ARBA"/>
</dbReference>
<evidence type="ECO:0000256" key="8">
    <source>
        <dbReference type="ARBA" id="ARBA00047899"/>
    </source>
</evidence>
<dbReference type="InterPro" id="IPR017441">
    <property type="entry name" value="Protein_kinase_ATP_BS"/>
</dbReference>
<keyword evidence="3" id="KW-0808">Transferase</keyword>
<keyword evidence="6 15" id="KW-0418">Kinase</keyword>
<reference evidence="15 16" key="1">
    <citation type="submission" date="2020-09" db="EMBL/GenBank/DDBJ databases">
        <title>Investigation of environmental microbe.</title>
        <authorList>
            <person name="Ou Y."/>
            <person name="Kang Q."/>
        </authorList>
    </citation>
    <scope>NUCLEOTIDE SEQUENCE [LARGE SCALE GENOMIC DNA]</scope>
    <source>
        <strain evidence="15 16">KJZ-9</strain>
    </source>
</reference>
<feature type="domain" description="PASTA" evidence="14">
    <location>
        <begin position="552"/>
        <end position="620"/>
    </location>
</feature>
<keyword evidence="2" id="KW-0723">Serine/threonine-protein kinase</keyword>
<keyword evidence="16" id="KW-1185">Reference proteome</keyword>
<evidence type="ECO:0000256" key="10">
    <source>
        <dbReference type="PROSITE-ProRule" id="PRU10141"/>
    </source>
</evidence>
<dbReference type="EMBL" id="CP061538">
    <property type="protein sequence ID" value="QNV39856.1"/>
    <property type="molecule type" value="Genomic_DNA"/>
</dbReference>
<dbReference type="PROSITE" id="PS50011">
    <property type="entry name" value="PROTEIN_KINASE_DOM"/>
    <property type="match status" value="1"/>
</dbReference>
<evidence type="ECO:0000256" key="11">
    <source>
        <dbReference type="SAM" id="MobiDB-lite"/>
    </source>
</evidence>
<dbReference type="GO" id="GO:0004674">
    <property type="term" value="F:protein serine/threonine kinase activity"/>
    <property type="evidence" value="ECO:0007669"/>
    <property type="project" value="UniProtKB-KW"/>
</dbReference>
<keyword evidence="12" id="KW-0472">Membrane</keyword>
<dbReference type="FunFam" id="1.10.510.10:FF:000021">
    <property type="entry name" value="Serine/threonine protein kinase"/>
    <property type="match status" value="1"/>
</dbReference>
<evidence type="ECO:0000256" key="1">
    <source>
        <dbReference type="ARBA" id="ARBA00012513"/>
    </source>
</evidence>
<evidence type="ECO:0000256" key="12">
    <source>
        <dbReference type="SAM" id="Phobius"/>
    </source>
</evidence>
<dbReference type="AlphaFoldDB" id="A0A7H2BJL0"/>
<evidence type="ECO:0000259" key="13">
    <source>
        <dbReference type="PROSITE" id="PS50011"/>
    </source>
</evidence>
<dbReference type="Gene3D" id="3.30.200.20">
    <property type="entry name" value="Phosphorylase Kinase, domain 1"/>
    <property type="match status" value="1"/>
</dbReference>
<keyword evidence="12" id="KW-0812">Transmembrane</keyword>
<feature type="region of interest" description="Disordered" evidence="11">
    <location>
        <begin position="297"/>
        <end position="317"/>
    </location>
</feature>
<dbReference type="PANTHER" id="PTHR43289">
    <property type="entry name" value="MITOGEN-ACTIVATED PROTEIN KINASE KINASE KINASE 20-RELATED"/>
    <property type="match status" value="1"/>
</dbReference>
<dbReference type="SUPFAM" id="SSF56112">
    <property type="entry name" value="Protein kinase-like (PK-like)"/>
    <property type="match status" value="1"/>
</dbReference>
<evidence type="ECO:0000256" key="4">
    <source>
        <dbReference type="ARBA" id="ARBA00022737"/>
    </source>
</evidence>
<accession>A0A7H2BJL0</accession>
<sequence length="688" mass="72478">MEFSIPEIIDNRYRVNEKIGSGAMATVYSAEDTRLGRQVALKILRPEHASDETFRARFRREAESVAALNHPNIVSVYDTGVFESAQGNQSVQVPFLVMELLPGKTLRSILSERGELPVHEAIAYGAQVLEALQYAANAGIVHRDIKPANVMVLPRTDEDVSKEQFGQVKVMDFGIARAMAAPDSSLTKANTVMGTARYISPEQARGETVDSRSDIYSAACLIYEMLCGRSPFNADSNVDLAGKHLSETAEAPSAHARQALSPALDAVLGKALAKSRQDRFQTPSDFRFALLDAEQHPGSAPLYTGEDTQPTTALAATSATGSTSTAAGAAAGGAAGYAAASSTDTAPPVEEAGLGGWFDNAQSEYTDEELYEYERNEALAKKKRRRQAWVRVLTGMLIAALALFSIGTVLYYQNELNRVPTHALPAMQGMEREEAANTLRNNNISVKWEEEYSDKIEKDHIIKTSPVTGTEVEEGSEVTLTVSKGPSKVKIPDNLSGQSEAYVRTALEQAGFVAGRTSTVNSASVPTGMVVATSPKAGEQVDAGSTVDIVLSNGKVQVPNVTGMTRDQAIAALSDSEVMLSTNIETTQTNSAPAGTVVSQSAAAGSSVEQGSTVTIKVAQTPTPTAAPVPTRAAPSVSAPADSENSDAADLTPGGNPSPTPSASASAPTPAEASASPTPRASASSRNR</sequence>
<dbReference type="CDD" id="cd14014">
    <property type="entry name" value="STKc_PknB_like"/>
    <property type="match status" value="1"/>
</dbReference>
<protein>
    <recommendedName>
        <fullName evidence="1">non-specific serine/threonine protein kinase</fullName>
        <ecNumber evidence="1">2.7.11.1</ecNumber>
    </recommendedName>
</protein>
<dbReference type="FunFam" id="3.30.200.20:FF:000035">
    <property type="entry name" value="Serine/threonine protein kinase Stk1"/>
    <property type="match status" value="1"/>
</dbReference>
<dbReference type="PROSITE" id="PS00108">
    <property type="entry name" value="PROTEIN_KINASE_ST"/>
    <property type="match status" value="1"/>
</dbReference>
<dbReference type="KEGG" id="rama:IDM48_10995"/>
<dbReference type="PROSITE" id="PS00107">
    <property type="entry name" value="PROTEIN_KINASE_ATP"/>
    <property type="match status" value="1"/>
</dbReference>
<feature type="transmembrane region" description="Helical" evidence="12">
    <location>
        <begin position="388"/>
        <end position="412"/>
    </location>
</feature>
<dbReference type="Proteomes" id="UP000516421">
    <property type="component" value="Chromosome"/>
</dbReference>
<evidence type="ECO:0000256" key="3">
    <source>
        <dbReference type="ARBA" id="ARBA00022679"/>
    </source>
</evidence>
<evidence type="ECO:0000313" key="15">
    <source>
        <dbReference type="EMBL" id="QNV39856.1"/>
    </source>
</evidence>
<dbReference type="InterPro" id="IPR011009">
    <property type="entry name" value="Kinase-like_dom_sf"/>
</dbReference>
<dbReference type="InterPro" id="IPR000719">
    <property type="entry name" value="Prot_kinase_dom"/>
</dbReference>
<dbReference type="Pfam" id="PF03793">
    <property type="entry name" value="PASTA"/>
    <property type="match status" value="3"/>
</dbReference>
<keyword evidence="12" id="KW-1133">Transmembrane helix</keyword>
<feature type="domain" description="Protein kinase" evidence="13">
    <location>
        <begin position="13"/>
        <end position="291"/>
    </location>
</feature>
<keyword evidence="7 10" id="KW-0067">ATP-binding</keyword>
<feature type="binding site" evidence="10">
    <location>
        <position position="42"/>
    </location>
    <ligand>
        <name>ATP</name>
        <dbReference type="ChEBI" id="CHEBI:30616"/>
    </ligand>
</feature>
<dbReference type="SMART" id="SM00220">
    <property type="entry name" value="S_TKc"/>
    <property type="match status" value="1"/>
</dbReference>
<evidence type="ECO:0000256" key="7">
    <source>
        <dbReference type="ARBA" id="ARBA00022840"/>
    </source>
</evidence>
<evidence type="ECO:0000256" key="9">
    <source>
        <dbReference type="ARBA" id="ARBA00048679"/>
    </source>
</evidence>
<name>A0A7H2BJL0_9MICC</name>
<dbReference type="InterPro" id="IPR005543">
    <property type="entry name" value="PASTA_dom"/>
</dbReference>
<dbReference type="Pfam" id="PF00069">
    <property type="entry name" value="Pkinase"/>
    <property type="match status" value="1"/>
</dbReference>
<keyword evidence="4" id="KW-0677">Repeat</keyword>
<evidence type="ECO:0000256" key="5">
    <source>
        <dbReference type="ARBA" id="ARBA00022741"/>
    </source>
</evidence>
<dbReference type="PROSITE" id="PS51178">
    <property type="entry name" value="PASTA"/>
    <property type="match status" value="3"/>
</dbReference>
<evidence type="ECO:0000259" key="14">
    <source>
        <dbReference type="PROSITE" id="PS51178"/>
    </source>
</evidence>
<dbReference type="GO" id="GO:0005524">
    <property type="term" value="F:ATP binding"/>
    <property type="evidence" value="ECO:0007669"/>
    <property type="project" value="UniProtKB-UniRule"/>
</dbReference>
<dbReference type="EC" id="2.7.11.1" evidence="1"/>
<dbReference type="NCBIfam" id="NF033483">
    <property type="entry name" value="PknB_PASTA_kin"/>
    <property type="match status" value="1"/>
</dbReference>
<evidence type="ECO:0000313" key="16">
    <source>
        <dbReference type="Proteomes" id="UP000516421"/>
    </source>
</evidence>
<comment type="catalytic activity">
    <reaction evidence="8">
        <text>L-threonyl-[protein] + ATP = O-phospho-L-threonyl-[protein] + ADP + H(+)</text>
        <dbReference type="Rhea" id="RHEA:46608"/>
        <dbReference type="Rhea" id="RHEA-COMP:11060"/>
        <dbReference type="Rhea" id="RHEA-COMP:11605"/>
        <dbReference type="ChEBI" id="CHEBI:15378"/>
        <dbReference type="ChEBI" id="CHEBI:30013"/>
        <dbReference type="ChEBI" id="CHEBI:30616"/>
        <dbReference type="ChEBI" id="CHEBI:61977"/>
        <dbReference type="ChEBI" id="CHEBI:456216"/>
        <dbReference type="EC" id="2.7.11.1"/>
    </reaction>
</comment>
<feature type="domain" description="PASTA" evidence="14">
    <location>
        <begin position="418"/>
        <end position="484"/>
    </location>
</feature>
<keyword evidence="5 10" id="KW-0547">Nucleotide-binding</keyword>
<dbReference type="CDD" id="cd06577">
    <property type="entry name" value="PASTA_pknB"/>
    <property type="match status" value="3"/>
</dbReference>
<gene>
    <name evidence="15" type="primary">pknB</name>
    <name evidence="15" type="ORF">IDM48_10995</name>
</gene>
<proteinExistence type="predicted"/>
<evidence type="ECO:0000256" key="2">
    <source>
        <dbReference type="ARBA" id="ARBA00022527"/>
    </source>
</evidence>
<feature type="compositionally biased region" description="Low complexity" evidence="11">
    <location>
        <begin position="661"/>
        <end position="688"/>
    </location>
</feature>
<dbReference type="PANTHER" id="PTHR43289:SF6">
    <property type="entry name" value="SERINE_THREONINE-PROTEIN KINASE NEKL-3"/>
    <property type="match status" value="1"/>
</dbReference>
<feature type="region of interest" description="Disordered" evidence="11">
    <location>
        <begin position="621"/>
        <end position="688"/>
    </location>
</feature>
<feature type="domain" description="PASTA" evidence="14">
    <location>
        <begin position="485"/>
        <end position="551"/>
    </location>
</feature>
<dbReference type="SMART" id="SM00740">
    <property type="entry name" value="PASTA"/>
    <property type="match status" value="3"/>
</dbReference>
<comment type="catalytic activity">
    <reaction evidence="9">
        <text>L-seryl-[protein] + ATP = O-phospho-L-seryl-[protein] + ADP + H(+)</text>
        <dbReference type="Rhea" id="RHEA:17989"/>
        <dbReference type="Rhea" id="RHEA-COMP:9863"/>
        <dbReference type="Rhea" id="RHEA-COMP:11604"/>
        <dbReference type="ChEBI" id="CHEBI:15378"/>
        <dbReference type="ChEBI" id="CHEBI:29999"/>
        <dbReference type="ChEBI" id="CHEBI:30616"/>
        <dbReference type="ChEBI" id="CHEBI:83421"/>
        <dbReference type="ChEBI" id="CHEBI:456216"/>
        <dbReference type="EC" id="2.7.11.1"/>
    </reaction>
</comment>
<dbReference type="RefSeq" id="WP_190617471.1">
    <property type="nucleotide sequence ID" value="NZ_CP061538.1"/>
</dbReference>
<dbReference type="Gene3D" id="3.30.10.20">
    <property type="match status" value="3"/>
</dbReference>
<dbReference type="Gene3D" id="1.10.510.10">
    <property type="entry name" value="Transferase(Phosphotransferase) domain 1"/>
    <property type="match status" value="1"/>
</dbReference>